<feature type="domain" description="Ig-like" evidence="7">
    <location>
        <begin position="488"/>
        <end position="574"/>
    </location>
</feature>
<dbReference type="InterPro" id="IPR013783">
    <property type="entry name" value="Ig-like_fold"/>
</dbReference>
<dbReference type="Gene3D" id="2.60.40.10">
    <property type="entry name" value="Immunoglobulins"/>
    <property type="match status" value="2"/>
</dbReference>
<dbReference type="Pfam" id="PF13855">
    <property type="entry name" value="LRR_8"/>
    <property type="match status" value="3"/>
</dbReference>
<dbReference type="InterPro" id="IPR036179">
    <property type="entry name" value="Ig-like_dom_sf"/>
</dbReference>
<dbReference type="SMART" id="SM00369">
    <property type="entry name" value="LRR_TYP"/>
    <property type="match status" value="15"/>
</dbReference>
<evidence type="ECO:0000256" key="2">
    <source>
        <dbReference type="ARBA" id="ARBA00022729"/>
    </source>
</evidence>
<keyword evidence="5" id="KW-0325">Glycoprotein</keyword>
<feature type="domain" description="Ig-like" evidence="7">
    <location>
        <begin position="579"/>
        <end position="663"/>
    </location>
</feature>
<keyword evidence="8" id="KW-1185">Reference proteome</keyword>
<dbReference type="SMART" id="SM00365">
    <property type="entry name" value="LRR_SD22"/>
    <property type="match status" value="5"/>
</dbReference>
<proteinExistence type="predicted"/>
<dbReference type="RefSeq" id="XP_065662360.1">
    <property type="nucleotide sequence ID" value="XM_065806288.1"/>
</dbReference>
<name>A0ABM4CKR3_HYDVU</name>
<reference evidence="9" key="1">
    <citation type="submission" date="2025-08" db="UniProtKB">
        <authorList>
            <consortium name="RefSeq"/>
        </authorList>
    </citation>
    <scope>IDENTIFICATION</scope>
</reference>
<dbReference type="InterPro" id="IPR026906">
    <property type="entry name" value="LRR_5"/>
</dbReference>
<dbReference type="InterPro" id="IPR003591">
    <property type="entry name" value="Leu-rich_rpt_typical-subtyp"/>
</dbReference>
<evidence type="ECO:0000313" key="8">
    <source>
        <dbReference type="Proteomes" id="UP001652625"/>
    </source>
</evidence>
<dbReference type="Pfam" id="PF13306">
    <property type="entry name" value="LRR_5"/>
    <property type="match status" value="1"/>
</dbReference>
<feature type="chain" id="PRO_5045625269" evidence="6">
    <location>
        <begin position="16"/>
        <end position="710"/>
    </location>
</feature>
<keyword evidence="9" id="KW-0645">Protease</keyword>
<dbReference type="PANTHER" id="PTHR45842:SF12">
    <property type="entry name" value="KEKKON 5, ISOFORM A"/>
    <property type="match status" value="1"/>
</dbReference>
<organism evidence="8 9">
    <name type="scientific">Hydra vulgaris</name>
    <name type="common">Hydra</name>
    <name type="synonym">Hydra attenuata</name>
    <dbReference type="NCBI Taxonomy" id="6087"/>
    <lineage>
        <taxon>Eukaryota</taxon>
        <taxon>Metazoa</taxon>
        <taxon>Cnidaria</taxon>
        <taxon>Hydrozoa</taxon>
        <taxon>Hydroidolina</taxon>
        <taxon>Anthoathecata</taxon>
        <taxon>Aplanulata</taxon>
        <taxon>Hydridae</taxon>
        <taxon>Hydra</taxon>
    </lineage>
</organism>
<dbReference type="PROSITE" id="PS50835">
    <property type="entry name" value="IG_LIKE"/>
    <property type="match status" value="2"/>
</dbReference>
<dbReference type="SUPFAM" id="SSF52058">
    <property type="entry name" value="L domain-like"/>
    <property type="match status" value="2"/>
</dbReference>
<dbReference type="PROSITE" id="PS51450">
    <property type="entry name" value="LRR"/>
    <property type="match status" value="2"/>
</dbReference>
<evidence type="ECO:0000313" key="9">
    <source>
        <dbReference type="RefSeq" id="XP_065662360.1"/>
    </source>
</evidence>
<keyword evidence="1" id="KW-0433">Leucine-rich repeat</keyword>
<dbReference type="GO" id="GO:0004180">
    <property type="term" value="F:carboxypeptidase activity"/>
    <property type="evidence" value="ECO:0007669"/>
    <property type="project" value="UniProtKB-KW"/>
</dbReference>
<dbReference type="SMART" id="SM00082">
    <property type="entry name" value="LRRCT"/>
    <property type="match status" value="1"/>
</dbReference>
<protein>
    <submittedName>
        <fullName evidence="9">Carboxypeptidase N subunit 2 isoform X6</fullName>
    </submittedName>
</protein>
<keyword evidence="4" id="KW-1015">Disulfide bond</keyword>
<dbReference type="Gene3D" id="3.80.10.10">
    <property type="entry name" value="Ribonuclease Inhibitor"/>
    <property type="match status" value="3"/>
</dbReference>
<keyword evidence="3" id="KW-0677">Repeat</keyword>
<evidence type="ECO:0000259" key="7">
    <source>
        <dbReference type="PROSITE" id="PS50835"/>
    </source>
</evidence>
<keyword evidence="9" id="KW-0121">Carboxypeptidase</keyword>
<dbReference type="SMART" id="SM00408">
    <property type="entry name" value="IGc2"/>
    <property type="match status" value="2"/>
</dbReference>
<sequence length="710" mass="80629">MWLTQYLVLFCCVYADPCPNKCVCHSSWIRGITTIVVDCSKQGLAVVPSRISPYVTSLVLNENFITELPANSFTKYKHLRELFLYKNFISKIHKDAFNGLQKLTELSLHSNRLTSFENGTFSSLKNLRRLYLFTNYIKSIDNGVLQGLDKVETLFLHENLLRTIPEGTFAHMEQLQILTLYRNYLQVLFNGSLKGMFKLNTLQLAHNHLTSITKEMFTGTKVNEIYLEYNRLKEITASSFGNLPFIKKIVLLGNQINSIQNKSFSLLSSLMVLSLSGNHLTKLKVGMFSGLTSVSQLFLQENRIEWIERKIFADMRNLQQLFLFRNQIFYIQEKTFEGLMSLSELNLGVNNISGLANGAFDGLPRLLVLQINSNRLTTIPSGAFRNLRSLYRLVIFFNSISFIEEGSFDHCERLRSIVWYAPLSLAQSSKRLRLIKSNNLQCDCNILWLKTWLNKRNVNTTVFCEKPDFLSGKDISSINASLFKCENPDEMHVTISPKSVVSLQGSTLFLKCDSNVVANFTWLKDGVLLPSSDSLFQMTSGILYIKNIQRTSAGHYTCIATNKQWSGVAFSKVSIGIRATILSSKNETFVIESNQPITLQCNATGAPIPSRIWFKNSVPFIYTKNSVLNFNGDLHIFKLTSADVGVYKCEVNNDFGFDSKTINLLFKHGLNNSSTHNLKNSYNVALVQNRNITFVKDDSVGDEPEDNKHY</sequence>
<dbReference type="GeneID" id="105843426"/>
<evidence type="ECO:0000256" key="3">
    <source>
        <dbReference type="ARBA" id="ARBA00022737"/>
    </source>
</evidence>
<dbReference type="SUPFAM" id="SSF48726">
    <property type="entry name" value="Immunoglobulin"/>
    <property type="match status" value="2"/>
</dbReference>
<dbReference type="InterPro" id="IPR050467">
    <property type="entry name" value="LRFN"/>
</dbReference>
<evidence type="ECO:0000256" key="4">
    <source>
        <dbReference type="ARBA" id="ARBA00023157"/>
    </source>
</evidence>
<dbReference type="InterPro" id="IPR007110">
    <property type="entry name" value="Ig-like_dom"/>
</dbReference>
<evidence type="ECO:0000256" key="1">
    <source>
        <dbReference type="ARBA" id="ARBA00022614"/>
    </source>
</evidence>
<gene>
    <name evidence="9" type="primary">LOC105843426</name>
</gene>
<dbReference type="InterPro" id="IPR000483">
    <property type="entry name" value="Cys-rich_flank_reg_C"/>
</dbReference>
<dbReference type="InterPro" id="IPR003599">
    <property type="entry name" value="Ig_sub"/>
</dbReference>
<dbReference type="InterPro" id="IPR001611">
    <property type="entry name" value="Leu-rich_rpt"/>
</dbReference>
<dbReference type="SMART" id="SM00409">
    <property type="entry name" value="IG"/>
    <property type="match status" value="2"/>
</dbReference>
<feature type="signal peptide" evidence="6">
    <location>
        <begin position="1"/>
        <end position="15"/>
    </location>
</feature>
<evidence type="ECO:0000256" key="6">
    <source>
        <dbReference type="SAM" id="SignalP"/>
    </source>
</evidence>
<accession>A0ABM4CKR3</accession>
<evidence type="ECO:0000256" key="5">
    <source>
        <dbReference type="ARBA" id="ARBA00023180"/>
    </source>
</evidence>
<keyword evidence="2 6" id="KW-0732">Signal</keyword>
<dbReference type="PANTHER" id="PTHR45842">
    <property type="entry name" value="SYNAPTIC ADHESION-LIKE MOLECULE SALM"/>
    <property type="match status" value="1"/>
</dbReference>
<dbReference type="InterPro" id="IPR003598">
    <property type="entry name" value="Ig_sub2"/>
</dbReference>
<dbReference type="Proteomes" id="UP001652625">
    <property type="component" value="Chromosome 09"/>
</dbReference>
<dbReference type="InterPro" id="IPR032675">
    <property type="entry name" value="LRR_dom_sf"/>
</dbReference>
<keyword evidence="9" id="KW-0378">Hydrolase</keyword>
<dbReference type="Pfam" id="PF13927">
    <property type="entry name" value="Ig_3"/>
    <property type="match status" value="2"/>
</dbReference>
<dbReference type="CDD" id="cd00096">
    <property type="entry name" value="Ig"/>
    <property type="match status" value="1"/>
</dbReference>